<reference evidence="1 2" key="1">
    <citation type="submission" date="2023-08" db="EMBL/GenBank/DDBJ databases">
        <title>A Necator americanus chromosomal reference genome.</title>
        <authorList>
            <person name="Ilik V."/>
            <person name="Petrzelkova K.J."/>
            <person name="Pardy F."/>
            <person name="Fuh T."/>
            <person name="Niatou-Singa F.S."/>
            <person name="Gouil Q."/>
            <person name="Baker L."/>
            <person name="Ritchie M.E."/>
            <person name="Jex A.R."/>
            <person name="Gazzola D."/>
            <person name="Li H."/>
            <person name="Toshio Fujiwara R."/>
            <person name="Zhan B."/>
            <person name="Aroian R.V."/>
            <person name="Pafco B."/>
            <person name="Schwarz E.M."/>
        </authorList>
    </citation>
    <scope>NUCLEOTIDE SEQUENCE [LARGE SCALE GENOMIC DNA]</scope>
    <source>
        <strain evidence="1 2">Aroian</strain>
        <tissue evidence="1">Whole animal</tissue>
    </source>
</reference>
<organism evidence="1 2">
    <name type="scientific">Necator americanus</name>
    <name type="common">Human hookworm</name>
    <dbReference type="NCBI Taxonomy" id="51031"/>
    <lineage>
        <taxon>Eukaryota</taxon>
        <taxon>Metazoa</taxon>
        <taxon>Ecdysozoa</taxon>
        <taxon>Nematoda</taxon>
        <taxon>Chromadorea</taxon>
        <taxon>Rhabditida</taxon>
        <taxon>Rhabditina</taxon>
        <taxon>Rhabditomorpha</taxon>
        <taxon>Strongyloidea</taxon>
        <taxon>Ancylostomatidae</taxon>
        <taxon>Bunostominae</taxon>
        <taxon>Necator</taxon>
    </lineage>
</organism>
<evidence type="ECO:0008006" key="3">
    <source>
        <dbReference type="Google" id="ProtNLM"/>
    </source>
</evidence>
<dbReference type="Proteomes" id="UP001303046">
    <property type="component" value="Unassembled WGS sequence"/>
</dbReference>
<keyword evidence="2" id="KW-1185">Reference proteome</keyword>
<gene>
    <name evidence="1" type="primary">Necator_chrX.g25223</name>
    <name evidence="1" type="ORF">RB195_025057</name>
</gene>
<comment type="caution">
    <text evidence="1">The sequence shown here is derived from an EMBL/GenBank/DDBJ whole genome shotgun (WGS) entry which is preliminary data.</text>
</comment>
<dbReference type="EMBL" id="JAVFWL010000006">
    <property type="protein sequence ID" value="KAK6764975.1"/>
    <property type="molecule type" value="Genomic_DNA"/>
</dbReference>
<proteinExistence type="predicted"/>
<accession>A0ABR1EQP7</accession>
<name>A0ABR1EQP7_NECAM</name>
<protein>
    <recommendedName>
        <fullName evidence="3">Phlebovirus glycoprotein G2 fusion domain-containing protein</fullName>
    </recommendedName>
</protein>
<evidence type="ECO:0000313" key="2">
    <source>
        <dbReference type="Proteomes" id="UP001303046"/>
    </source>
</evidence>
<evidence type="ECO:0000313" key="1">
    <source>
        <dbReference type="EMBL" id="KAK6764975.1"/>
    </source>
</evidence>
<sequence length="179" mass="20588">MKSKHKPSSLLATNRIRCHCENAHRCQCPEESLSHLRNSSALPIETPSYNLTKEDDSVMTITEEGEFVLTLDSKILVNASEIVTKKKCEIQTIDLTGCYNCEHGARLVTRCRSQLDIRVTVVCKTFEFVTHCGPMNVNKTTFVSLRSCHRPRNMHNRLFRECRYQKRAKLPHWAQHGCL</sequence>
<dbReference type="Gene3D" id="2.60.40.3770">
    <property type="match status" value="1"/>
</dbReference>